<evidence type="ECO:0000256" key="5">
    <source>
        <dbReference type="ARBA" id="ARBA00023002"/>
    </source>
</evidence>
<sequence>MRAWILRRQSRIEERPLELVDNYPTPEPGPGQVRIRIKATGICRTDLHIAEGDLPLHKSPLVPGHQIAGVVDEVGEGVTRFRPGDRAGLTWIYGACGHCKMCVTGRENHCPSIVRTGWDVDGGYAEYVVADEGFAIPLDGVPLDFEDLAPMMCPGMTGYLAFELAEVGPGDRLGLLGFGPTAYYVMKVARSMGIDVYVSTRSRAHREIAQSLGAKWVGNLLEERSPEPLDAIISFPAVGESTERALMSVAPGGVLVLSQIFSTPMTISDYNGNLWGRTIRTVQNVRRSSIYKMVEAAKRIDMSIPKDIFSFDELQEAAVRSRRGELQGLTAVVRVQ</sequence>
<dbReference type="PANTHER" id="PTHR42940:SF8">
    <property type="entry name" value="VACUOLAR PROTEIN SORTING-ASSOCIATED PROTEIN 11"/>
    <property type="match status" value="1"/>
</dbReference>
<gene>
    <name evidence="7" type="ORF">NAS2_1253</name>
</gene>
<dbReference type="Gene3D" id="3.90.180.10">
    <property type="entry name" value="Medium-chain alcohol dehydrogenases, catalytic domain"/>
    <property type="match status" value="1"/>
</dbReference>
<feature type="domain" description="Enoyl reductase (ER)" evidence="6">
    <location>
        <begin position="15"/>
        <end position="300"/>
    </location>
</feature>
<comment type="similarity">
    <text evidence="2">Belongs to the zinc-containing alcohol dehydrogenase family.</text>
</comment>
<reference evidence="7 8" key="1">
    <citation type="journal article" date="2019" name="ISME J.">
        <title>Isolation and characterization of a thermophilic sulfur- and iron-reducing thaumarchaeote from a terrestrial acidic hot spring.</title>
        <authorList>
            <person name="Kato S."/>
            <person name="Itoh T."/>
            <person name="Yuki M."/>
            <person name="Nagamori M."/>
            <person name="Ohnishi M."/>
            <person name="Uematsu K."/>
            <person name="Suzuki K."/>
            <person name="Takashina T."/>
            <person name="Ohkuma M."/>
        </authorList>
    </citation>
    <scope>NUCLEOTIDE SEQUENCE [LARGE SCALE GENOMIC DNA]</scope>
    <source>
        <strain evidence="7 8">NAS-02</strain>
    </source>
</reference>
<name>A0A4P2VHE7_9ARCH</name>
<dbReference type="InterPro" id="IPR011032">
    <property type="entry name" value="GroES-like_sf"/>
</dbReference>
<dbReference type="RefSeq" id="WP_174448854.1">
    <property type="nucleotide sequence ID" value="NZ_AP018732.1"/>
</dbReference>
<evidence type="ECO:0000313" key="7">
    <source>
        <dbReference type="EMBL" id="BBE42642.1"/>
    </source>
</evidence>
<proteinExistence type="inferred from homology"/>
<keyword evidence="3" id="KW-0479">Metal-binding</keyword>
<evidence type="ECO:0000313" key="8">
    <source>
        <dbReference type="Proteomes" id="UP000509448"/>
    </source>
</evidence>
<dbReference type="GeneID" id="55585066"/>
<dbReference type="SUPFAM" id="SSF51735">
    <property type="entry name" value="NAD(P)-binding Rossmann-fold domains"/>
    <property type="match status" value="1"/>
</dbReference>
<keyword evidence="8" id="KW-1185">Reference proteome</keyword>
<dbReference type="GO" id="GO:0046872">
    <property type="term" value="F:metal ion binding"/>
    <property type="evidence" value="ECO:0007669"/>
    <property type="project" value="UniProtKB-KW"/>
</dbReference>
<keyword evidence="4" id="KW-0862">Zinc</keyword>
<dbReference type="SMART" id="SM00829">
    <property type="entry name" value="PKS_ER"/>
    <property type="match status" value="1"/>
</dbReference>
<dbReference type="Pfam" id="PF08240">
    <property type="entry name" value="ADH_N"/>
    <property type="match status" value="1"/>
</dbReference>
<dbReference type="InterPro" id="IPR013154">
    <property type="entry name" value="ADH-like_N"/>
</dbReference>
<dbReference type="Proteomes" id="UP000509448">
    <property type="component" value="Chromosome"/>
</dbReference>
<dbReference type="InterPro" id="IPR020843">
    <property type="entry name" value="ER"/>
</dbReference>
<evidence type="ECO:0000256" key="2">
    <source>
        <dbReference type="ARBA" id="ARBA00008072"/>
    </source>
</evidence>
<dbReference type="GO" id="GO:0005737">
    <property type="term" value="C:cytoplasm"/>
    <property type="evidence" value="ECO:0007669"/>
    <property type="project" value="TreeGrafter"/>
</dbReference>
<protein>
    <submittedName>
        <fullName evidence="7">Alcohol dehydrogenase</fullName>
        <ecNumber evidence="7">1.1.1.1</ecNumber>
    </submittedName>
</protein>
<dbReference type="KEGG" id="ccai:NAS2_1253"/>
<dbReference type="SUPFAM" id="SSF50129">
    <property type="entry name" value="GroES-like"/>
    <property type="match status" value="1"/>
</dbReference>
<evidence type="ECO:0000256" key="3">
    <source>
        <dbReference type="ARBA" id="ARBA00022723"/>
    </source>
</evidence>
<dbReference type="InterPro" id="IPR036291">
    <property type="entry name" value="NAD(P)-bd_dom_sf"/>
</dbReference>
<dbReference type="AlphaFoldDB" id="A0A4P2VHE7"/>
<dbReference type="OrthoDB" id="73567at2157"/>
<dbReference type="GO" id="GO:0004022">
    <property type="term" value="F:alcohol dehydrogenase (NAD+) activity"/>
    <property type="evidence" value="ECO:0007669"/>
    <property type="project" value="UniProtKB-EC"/>
</dbReference>
<dbReference type="Pfam" id="PF00107">
    <property type="entry name" value="ADH_zinc_N"/>
    <property type="match status" value="1"/>
</dbReference>
<dbReference type="EC" id="1.1.1.1" evidence="7"/>
<dbReference type="Gene3D" id="3.40.50.720">
    <property type="entry name" value="NAD(P)-binding Rossmann-like Domain"/>
    <property type="match status" value="1"/>
</dbReference>
<comment type="cofactor">
    <cofactor evidence="1">
        <name>Zn(2+)</name>
        <dbReference type="ChEBI" id="CHEBI:29105"/>
    </cofactor>
</comment>
<organism evidence="7 8">
    <name type="scientific">Conexivisphaera calida</name>
    <dbReference type="NCBI Taxonomy" id="1874277"/>
    <lineage>
        <taxon>Archaea</taxon>
        <taxon>Nitrososphaerota</taxon>
        <taxon>Conexivisphaeria</taxon>
        <taxon>Conexivisphaerales</taxon>
        <taxon>Conexivisphaeraceae</taxon>
        <taxon>Conexivisphaera</taxon>
    </lineage>
</organism>
<keyword evidence="5 7" id="KW-0560">Oxidoreductase</keyword>
<accession>A0A4P2VHE7</accession>
<dbReference type="InterPro" id="IPR013149">
    <property type="entry name" value="ADH-like_C"/>
</dbReference>
<evidence type="ECO:0000256" key="4">
    <source>
        <dbReference type="ARBA" id="ARBA00022833"/>
    </source>
</evidence>
<dbReference type="EMBL" id="AP018732">
    <property type="protein sequence ID" value="BBE42642.1"/>
    <property type="molecule type" value="Genomic_DNA"/>
</dbReference>
<evidence type="ECO:0000256" key="1">
    <source>
        <dbReference type="ARBA" id="ARBA00001947"/>
    </source>
</evidence>
<dbReference type="PANTHER" id="PTHR42940">
    <property type="entry name" value="ALCOHOL DEHYDROGENASE 1-RELATED"/>
    <property type="match status" value="1"/>
</dbReference>
<evidence type="ECO:0000259" key="6">
    <source>
        <dbReference type="SMART" id="SM00829"/>
    </source>
</evidence>